<evidence type="ECO:0000256" key="7">
    <source>
        <dbReference type="ARBA" id="ARBA00063809"/>
    </source>
</evidence>
<comment type="similarity">
    <text evidence="1">Belongs to the HesA/MoeB/ThiF family.</text>
</comment>
<dbReference type="Proteomes" id="UP000013243">
    <property type="component" value="Chromosome"/>
</dbReference>
<evidence type="ECO:0000256" key="8">
    <source>
        <dbReference type="ARBA" id="ARBA00066884"/>
    </source>
</evidence>
<dbReference type="NCBIfam" id="NF004281">
    <property type="entry name" value="PRK05690.1"/>
    <property type="match status" value="1"/>
</dbReference>
<evidence type="ECO:0000256" key="2">
    <source>
        <dbReference type="ARBA" id="ARBA00022679"/>
    </source>
</evidence>
<evidence type="ECO:0000256" key="10">
    <source>
        <dbReference type="ARBA" id="ARBA00075110"/>
    </source>
</evidence>
<dbReference type="SUPFAM" id="SSF69572">
    <property type="entry name" value="Activating enzymes of the ubiquitin-like proteins"/>
    <property type="match status" value="1"/>
</dbReference>
<dbReference type="GO" id="GO:0061605">
    <property type="term" value="F:molybdopterin-synthase adenylyltransferase activity"/>
    <property type="evidence" value="ECO:0007669"/>
    <property type="project" value="UniProtKB-EC"/>
</dbReference>
<dbReference type="GO" id="GO:0005829">
    <property type="term" value="C:cytosol"/>
    <property type="evidence" value="ECO:0007669"/>
    <property type="project" value="TreeGrafter"/>
</dbReference>
<dbReference type="InterPro" id="IPR035985">
    <property type="entry name" value="Ubiquitin-activating_enz"/>
</dbReference>
<evidence type="ECO:0000256" key="9">
    <source>
        <dbReference type="ARBA" id="ARBA00073635"/>
    </source>
</evidence>
<sequence length="358" mass="38271">MILVLGLAGLIWWGGRLVGFSRPMRMALLGLLYAAVLLIQLTLPEGSPLREATGGSASLWLILGGVGVIVALYTAVLKRLRQRVEANDNTPETQKTEAPFRDVELDRYARHIVLREVGGLGQKRLKDAKVLVIGAGGLGAPALQYLAAAGVGTIGVIDDDVVENANLQRQIIHRDQDIGMPKVFSAQAAMEAQNPFVEVRPYHRRLSDELAAELFADYDLILDGTDNFATRYLANRTAVAQKKPLISGALSQWEGQISVFDPVIGGPCYQCIFPESPAEGLAPSCAEAGVIGPLPGVLGAMMAVEAVKQITGAGEVLRSQMLIYDGLYGETRRIALKARADCPICGPHNGNPAPTGEN</sequence>
<dbReference type="GO" id="GO:0005524">
    <property type="term" value="F:ATP binding"/>
    <property type="evidence" value="ECO:0007669"/>
    <property type="project" value="UniProtKB-KW"/>
</dbReference>
<keyword evidence="13" id="KW-0472">Membrane</keyword>
<reference evidence="15 16" key="1">
    <citation type="journal article" date="2016" name="ISME J.">
        <title>Global occurrence and heterogeneity of the Roseobacter-clade species Ruegeria mobilis.</title>
        <authorList>
            <person name="Sonnenschein E."/>
            <person name="Gram L."/>
        </authorList>
    </citation>
    <scope>NUCLEOTIDE SEQUENCE [LARGE SCALE GENOMIC DNA]</scope>
    <source>
        <strain evidence="15 16">F1926</strain>
    </source>
</reference>
<proteinExistence type="inferred from homology"/>
<keyword evidence="3" id="KW-0547">Nucleotide-binding</keyword>
<organism evidence="15 16">
    <name type="scientific">Tritonibacter mobilis F1926</name>
    <dbReference type="NCBI Taxonomy" id="1265309"/>
    <lineage>
        <taxon>Bacteria</taxon>
        <taxon>Pseudomonadati</taxon>
        <taxon>Pseudomonadota</taxon>
        <taxon>Alphaproteobacteria</taxon>
        <taxon>Rhodobacterales</taxon>
        <taxon>Paracoccaceae</taxon>
        <taxon>Tritonibacter</taxon>
    </lineage>
</organism>
<evidence type="ECO:0000313" key="16">
    <source>
        <dbReference type="Proteomes" id="UP000013243"/>
    </source>
</evidence>
<dbReference type="RefSeq" id="WP_005623175.1">
    <property type="nucleotide sequence ID" value="NZ_CP015230.1"/>
</dbReference>
<evidence type="ECO:0000256" key="11">
    <source>
        <dbReference type="ARBA" id="ARBA00075328"/>
    </source>
</evidence>
<dbReference type="EMBL" id="CP015230">
    <property type="protein sequence ID" value="ANP39543.1"/>
    <property type="molecule type" value="Genomic_DNA"/>
</dbReference>
<dbReference type="AlphaFoldDB" id="A0A1B0ZYZ6"/>
<evidence type="ECO:0000256" key="6">
    <source>
        <dbReference type="ARBA" id="ARBA00055169"/>
    </source>
</evidence>
<keyword evidence="2" id="KW-0808">Transferase</keyword>
<evidence type="ECO:0000256" key="12">
    <source>
        <dbReference type="ARBA" id="ARBA00078531"/>
    </source>
</evidence>
<dbReference type="Pfam" id="PF00899">
    <property type="entry name" value="ThiF"/>
    <property type="match status" value="1"/>
</dbReference>
<evidence type="ECO:0000256" key="3">
    <source>
        <dbReference type="ARBA" id="ARBA00022741"/>
    </source>
</evidence>
<feature type="transmembrane region" description="Helical" evidence="13">
    <location>
        <begin position="55"/>
        <end position="76"/>
    </location>
</feature>
<feature type="transmembrane region" description="Helical" evidence="13">
    <location>
        <begin position="26"/>
        <end position="43"/>
    </location>
</feature>
<comment type="function">
    <text evidence="6">Catalyzes the adenylation by ATP of the carboxyl group of the C-terminal glycine of sulfur carrier protein MoaD.</text>
</comment>
<evidence type="ECO:0000313" key="15">
    <source>
        <dbReference type="EMBL" id="ANP39543.1"/>
    </source>
</evidence>
<dbReference type="PANTHER" id="PTHR10953:SF102">
    <property type="entry name" value="ADENYLYLTRANSFERASE AND SULFURTRANSFERASE MOCS3"/>
    <property type="match status" value="1"/>
</dbReference>
<name>A0A1B0ZYZ6_9RHOB</name>
<protein>
    <recommendedName>
        <fullName evidence="9">Molybdopterin-synthase adenylyltransferase</fullName>
        <ecNumber evidence="8">2.7.7.80</ecNumber>
    </recommendedName>
    <alternativeName>
        <fullName evidence="12">MoaD protein adenylase</fullName>
    </alternativeName>
    <alternativeName>
        <fullName evidence="10">Molybdopterin-converting factor subunit 1 adenylase</fullName>
    </alternativeName>
    <alternativeName>
        <fullName evidence="11">Sulfur carrier protein MoaD adenylyltransferase</fullName>
    </alternativeName>
</protein>
<evidence type="ECO:0000256" key="1">
    <source>
        <dbReference type="ARBA" id="ARBA00009919"/>
    </source>
</evidence>
<accession>A0A1B0ZYZ6</accession>
<comment type="subunit">
    <text evidence="7">Homodimer. Forms a stable heterotetrameric complex of 2 MoeB and 2 MoaD during adenylation of MoaD.</text>
</comment>
<keyword evidence="4" id="KW-0067">ATP-binding</keyword>
<dbReference type="Gene3D" id="3.40.50.720">
    <property type="entry name" value="NAD(P)-binding Rossmann-like Domain"/>
    <property type="match status" value="1"/>
</dbReference>
<evidence type="ECO:0000256" key="13">
    <source>
        <dbReference type="SAM" id="Phobius"/>
    </source>
</evidence>
<dbReference type="FunFam" id="3.40.50.720:FF:000033">
    <property type="entry name" value="Adenylyltransferase and sulfurtransferase MOCS3"/>
    <property type="match status" value="1"/>
</dbReference>
<evidence type="ECO:0000256" key="5">
    <source>
        <dbReference type="ARBA" id="ARBA00052218"/>
    </source>
</evidence>
<dbReference type="GO" id="GO:0008641">
    <property type="term" value="F:ubiquitin-like modifier activating enzyme activity"/>
    <property type="evidence" value="ECO:0007669"/>
    <property type="project" value="InterPro"/>
</dbReference>
<dbReference type="CDD" id="cd00757">
    <property type="entry name" value="ThiF_MoeB_HesA_family"/>
    <property type="match status" value="1"/>
</dbReference>
<dbReference type="InterPro" id="IPR000594">
    <property type="entry name" value="ThiF_NAD_FAD-bd"/>
</dbReference>
<dbReference type="KEGG" id="rmb:K529_002085"/>
<feature type="domain" description="THIF-type NAD/FAD binding fold" evidence="14">
    <location>
        <begin position="108"/>
        <end position="343"/>
    </location>
</feature>
<evidence type="ECO:0000256" key="4">
    <source>
        <dbReference type="ARBA" id="ARBA00022840"/>
    </source>
</evidence>
<dbReference type="GO" id="GO:0004792">
    <property type="term" value="F:thiosulfate-cyanide sulfurtransferase activity"/>
    <property type="evidence" value="ECO:0007669"/>
    <property type="project" value="TreeGrafter"/>
</dbReference>
<dbReference type="InterPro" id="IPR045886">
    <property type="entry name" value="ThiF/MoeB/HesA"/>
</dbReference>
<comment type="catalytic activity">
    <reaction evidence="5">
        <text>[molybdopterin-synthase sulfur-carrier protein]-C-terminal Gly-Gly + ATP + H(+) = [molybdopterin-synthase sulfur-carrier protein]-C-terminal Gly-Gly-AMP + diphosphate</text>
        <dbReference type="Rhea" id="RHEA:43616"/>
        <dbReference type="Rhea" id="RHEA-COMP:12159"/>
        <dbReference type="Rhea" id="RHEA-COMP:12202"/>
        <dbReference type="ChEBI" id="CHEBI:15378"/>
        <dbReference type="ChEBI" id="CHEBI:30616"/>
        <dbReference type="ChEBI" id="CHEBI:33019"/>
        <dbReference type="ChEBI" id="CHEBI:90618"/>
        <dbReference type="ChEBI" id="CHEBI:90778"/>
        <dbReference type="EC" id="2.7.7.80"/>
    </reaction>
</comment>
<evidence type="ECO:0000259" key="14">
    <source>
        <dbReference type="Pfam" id="PF00899"/>
    </source>
</evidence>
<dbReference type="PANTHER" id="PTHR10953">
    <property type="entry name" value="UBIQUITIN-ACTIVATING ENZYME E1"/>
    <property type="match status" value="1"/>
</dbReference>
<dbReference type="EC" id="2.7.7.80" evidence="8"/>
<dbReference type="GeneID" id="28248583"/>
<keyword evidence="13" id="KW-0812">Transmembrane</keyword>
<keyword evidence="13" id="KW-1133">Transmembrane helix</keyword>
<dbReference type="GO" id="GO:0008146">
    <property type="term" value="F:sulfotransferase activity"/>
    <property type="evidence" value="ECO:0007669"/>
    <property type="project" value="TreeGrafter"/>
</dbReference>
<gene>
    <name evidence="15" type="ORF">K529_002085</name>
</gene>
<dbReference type="OrthoDB" id="9804286at2"/>
<dbReference type="STRING" id="1265309.K529_002085"/>